<organism evidence="1 2">
    <name type="scientific">Caerostris extrusa</name>
    <name type="common">Bark spider</name>
    <name type="synonym">Caerostris bankana</name>
    <dbReference type="NCBI Taxonomy" id="172846"/>
    <lineage>
        <taxon>Eukaryota</taxon>
        <taxon>Metazoa</taxon>
        <taxon>Ecdysozoa</taxon>
        <taxon>Arthropoda</taxon>
        <taxon>Chelicerata</taxon>
        <taxon>Arachnida</taxon>
        <taxon>Araneae</taxon>
        <taxon>Araneomorphae</taxon>
        <taxon>Entelegynae</taxon>
        <taxon>Araneoidea</taxon>
        <taxon>Araneidae</taxon>
        <taxon>Caerostris</taxon>
    </lineage>
</organism>
<proteinExistence type="predicted"/>
<gene>
    <name evidence="1" type="ORF">CEXT_493151</name>
</gene>
<keyword evidence="2" id="KW-1185">Reference proteome</keyword>
<dbReference type="Proteomes" id="UP001054945">
    <property type="component" value="Unassembled WGS sequence"/>
</dbReference>
<evidence type="ECO:0000313" key="2">
    <source>
        <dbReference type="Proteomes" id="UP001054945"/>
    </source>
</evidence>
<reference evidence="1 2" key="1">
    <citation type="submission" date="2021-06" db="EMBL/GenBank/DDBJ databases">
        <title>Caerostris extrusa draft genome.</title>
        <authorList>
            <person name="Kono N."/>
            <person name="Arakawa K."/>
        </authorList>
    </citation>
    <scope>NUCLEOTIDE SEQUENCE [LARGE SCALE GENOMIC DNA]</scope>
</reference>
<evidence type="ECO:0000313" key="1">
    <source>
        <dbReference type="EMBL" id="GIY26972.1"/>
    </source>
</evidence>
<protein>
    <submittedName>
        <fullName evidence="1">Uncharacterized protein</fullName>
    </submittedName>
</protein>
<comment type="caution">
    <text evidence="1">The sequence shown here is derived from an EMBL/GenBank/DDBJ whole genome shotgun (WGS) entry which is preliminary data.</text>
</comment>
<sequence>MLQAVGKRFEVQYFCGGEETVPPICTQVLQWYIGVFGCQGSFRCLKNRFNRACSLEVLLYKLDTVNFGI</sequence>
<accession>A0AAV4S2L2</accession>
<dbReference type="AlphaFoldDB" id="A0AAV4S2L2"/>
<name>A0AAV4S2L2_CAEEX</name>
<dbReference type="EMBL" id="BPLR01008752">
    <property type="protein sequence ID" value="GIY26972.1"/>
    <property type="molecule type" value="Genomic_DNA"/>
</dbReference>